<proteinExistence type="predicted"/>
<protein>
    <recommendedName>
        <fullName evidence="3">Mos1 transposase HTH domain-containing protein</fullName>
    </recommendedName>
</protein>
<name>A0A4Y2T9L9_ARAVE</name>
<dbReference type="InterPro" id="IPR052709">
    <property type="entry name" value="Transposase-MT_Hybrid"/>
</dbReference>
<organism evidence="1 2">
    <name type="scientific">Araneus ventricosus</name>
    <name type="common">Orbweaver spider</name>
    <name type="synonym">Epeira ventricosa</name>
    <dbReference type="NCBI Taxonomy" id="182803"/>
    <lineage>
        <taxon>Eukaryota</taxon>
        <taxon>Metazoa</taxon>
        <taxon>Ecdysozoa</taxon>
        <taxon>Arthropoda</taxon>
        <taxon>Chelicerata</taxon>
        <taxon>Arachnida</taxon>
        <taxon>Araneae</taxon>
        <taxon>Araneomorphae</taxon>
        <taxon>Entelegynae</taxon>
        <taxon>Araneoidea</taxon>
        <taxon>Araneidae</taxon>
        <taxon>Araneus</taxon>
    </lineage>
</organism>
<dbReference type="OrthoDB" id="6118231at2759"/>
<dbReference type="Proteomes" id="UP000499080">
    <property type="component" value="Unassembled WGS sequence"/>
</dbReference>
<evidence type="ECO:0000313" key="2">
    <source>
        <dbReference type="Proteomes" id="UP000499080"/>
    </source>
</evidence>
<sequence>MDSSRTAQRAVFQFLRAEGRHASNIYRKIKEAYEEQCLARCTIFQGCKHYEAGRVHINDLPRPGHAHVETNSVTISAVDEIIRQNPRTTVREISVELSINKGTVHYLICKKLCYGKVCAKWVHKHLSENQKTARMGVCLTQEFLH</sequence>
<reference evidence="1 2" key="1">
    <citation type="journal article" date="2019" name="Sci. Rep.">
        <title>Orb-weaving spider Araneus ventricosus genome elucidates the spidroin gene catalogue.</title>
        <authorList>
            <person name="Kono N."/>
            <person name="Nakamura H."/>
            <person name="Ohtoshi R."/>
            <person name="Moran D.A.P."/>
            <person name="Shinohara A."/>
            <person name="Yoshida Y."/>
            <person name="Fujiwara M."/>
            <person name="Mori M."/>
            <person name="Tomita M."/>
            <person name="Arakawa K."/>
        </authorList>
    </citation>
    <scope>NUCLEOTIDE SEQUENCE [LARGE SCALE GENOMIC DNA]</scope>
</reference>
<dbReference type="EMBL" id="BGPR01026250">
    <property type="protein sequence ID" value="GBN95805.1"/>
    <property type="molecule type" value="Genomic_DNA"/>
</dbReference>
<keyword evidence="2" id="KW-1185">Reference proteome</keyword>
<evidence type="ECO:0008006" key="3">
    <source>
        <dbReference type="Google" id="ProtNLM"/>
    </source>
</evidence>
<dbReference type="PANTHER" id="PTHR46060:SF1">
    <property type="entry name" value="MARINER MOS1 TRANSPOSASE-LIKE PROTEIN"/>
    <property type="match status" value="1"/>
</dbReference>
<dbReference type="PANTHER" id="PTHR46060">
    <property type="entry name" value="MARINER MOS1 TRANSPOSASE-LIKE PROTEIN"/>
    <property type="match status" value="1"/>
</dbReference>
<evidence type="ECO:0000313" key="1">
    <source>
        <dbReference type="EMBL" id="GBN95805.1"/>
    </source>
</evidence>
<dbReference type="AlphaFoldDB" id="A0A4Y2T9L9"/>
<accession>A0A4Y2T9L9</accession>
<gene>
    <name evidence="1" type="ORF">AVEN_132542_1</name>
</gene>
<comment type="caution">
    <text evidence="1">The sequence shown here is derived from an EMBL/GenBank/DDBJ whole genome shotgun (WGS) entry which is preliminary data.</text>
</comment>